<name>A0ABU1FVP4_9MICC</name>
<dbReference type="Proteomes" id="UP001260872">
    <property type="component" value="Unassembled WGS sequence"/>
</dbReference>
<dbReference type="InterPro" id="IPR051448">
    <property type="entry name" value="CdaR-like_regulators"/>
</dbReference>
<feature type="domain" description="RsbT co-antagonist protein RsbRD N-terminal" evidence="2">
    <location>
        <begin position="27"/>
        <end position="156"/>
    </location>
</feature>
<proteinExistence type="predicted"/>
<protein>
    <submittedName>
        <fullName evidence="3">Helix-turn-helix domain-containing protein</fullName>
    </submittedName>
</protein>
<dbReference type="InterPro" id="IPR025751">
    <property type="entry name" value="RsbRD_N_dom"/>
</dbReference>
<comment type="caution">
    <text evidence="3">The sequence shown here is derived from an EMBL/GenBank/DDBJ whole genome shotgun (WGS) entry which is preliminary data.</text>
</comment>
<organism evidence="3 4">
    <name type="scientific">Nesterenkonia flava</name>
    <dbReference type="NCBI Taxonomy" id="469799"/>
    <lineage>
        <taxon>Bacteria</taxon>
        <taxon>Bacillati</taxon>
        <taxon>Actinomycetota</taxon>
        <taxon>Actinomycetes</taxon>
        <taxon>Micrococcales</taxon>
        <taxon>Micrococcaceae</taxon>
        <taxon>Nesterenkonia</taxon>
    </lineage>
</organism>
<dbReference type="PANTHER" id="PTHR33744">
    <property type="entry name" value="CARBOHYDRATE DIACID REGULATOR"/>
    <property type="match status" value="1"/>
</dbReference>
<reference evidence="4" key="1">
    <citation type="submission" date="2023-07" db="EMBL/GenBank/DDBJ databases">
        <title>Description of three actinobacteria isolated from air of manufacturing shop in a pharmaceutical factory.</title>
        <authorList>
            <person name="Zhang D.-F."/>
        </authorList>
    </citation>
    <scope>NUCLEOTIDE SEQUENCE [LARGE SCALE GENOMIC DNA]</scope>
    <source>
        <strain evidence="4">CCTCC AB 207010</strain>
    </source>
</reference>
<dbReference type="EMBL" id="JAVKGT010000021">
    <property type="protein sequence ID" value="MDR5712248.1"/>
    <property type="molecule type" value="Genomic_DNA"/>
</dbReference>
<dbReference type="InterPro" id="IPR042070">
    <property type="entry name" value="PucR_C-HTH_sf"/>
</dbReference>
<feature type="domain" description="PucR C-terminal helix-turn-helix" evidence="1">
    <location>
        <begin position="327"/>
        <end position="380"/>
    </location>
</feature>
<keyword evidence="4" id="KW-1185">Reference proteome</keyword>
<evidence type="ECO:0000259" key="1">
    <source>
        <dbReference type="Pfam" id="PF13556"/>
    </source>
</evidence>
<dbReference type="Pfam" id="PF13556">
    <property type="entry name" value="HTH_30"/>
    <property type="match status" value="1"/>
</dbReference>
<sequence>MHTPELPEDRWRELVNRLRGSLPRMQDEFVERVAKVAEYSDEAVSLPDLRETAAVSIGLIIDALSGKQHYPRMLHFGSELGTRRARQGLSADAVMSAVRLDFPVIWSTLLEEAEDEDAVLLASRAADVWRVVEDYAHAARSSYIETRSQMAQEEAGVRQKFIAALFGAQGRLQETRERFAKTFEVPSECPYEIAAATGRGAEQLRSMANLPNRRSRIFTYEAEDYVYVFWPEAGSGVRTPDMRAELRSVPCGLAWAGGGLKDLPAAARISAALADLADPLHPGPSTVETDWPRLARTRMDSIGVELGAVLARQLGRLREDERERVKETVECFLRSGSVSAAADELYCHRNTILNRLRRFREMTGLDVTVPVQAARVVVACS</sequence>
<evidence type="ECO:0000313" key="4">
    <source>
        <dbReference type="Proteomes" id="UP001260872"/>
    </source>
</evidence>
<dbReference type="InterPro" id="IPR025736">
    <property type="entry name" value="PucR_C-HTH_dom"/>
</dbReference>
<evidence type="ECO:0000313" key="3">
    <source>
        <dbReference type="EMBL" id="MDR5712248.1"/>
    </source>
</evidence>
<dbReference type="RefSeq" id="WP_310537629.1">
    <property type="nucleotide sequence ID" value="NZ_BAAAOC010000086.1"/>
</dbReference>
<dbReference type="Gene3D" id="1.10.10.2840">
    <property type="entry name" value="PucR C-terminal helix-turn-helix domain"/>
    <property type="match status" value="1"/>
</dbReference>
<gene>
    <name evidence="3" type="ORF">RH857_08915</name>
</gene>
<evidence type="ECO:0000259" key="2">
    <source>
        <dbReference type="Pfam" id="PF14361"/>
    </source>
</evidence>
<accession>A0ABU1FVP4</accession>
<dbReference type="Pfam" id="PF14361">
    <property type="entry name" value="RsbRD_N"/>
    <property type="match status" value="1"/>
</dbReference>